<dbReference type="AlphaFoldDB" id="A0A1P8YXJ2"/>
<feature type="chain" id="PRO_5040573423" evidence="1">
    <location>
        <begin position="20"/>
        <end position="65"/>
    </location>
</feature>
<organism evidence="2">
    <name type="scientific">Passalora fulva</name>
    <name type="common">Tomato leaf mold</name>
    <name type="synonym">Cladosporium fulvum</name>
    <dbReference type="NCBI Taxonomy" id="5499"/>
    <lineage>
        <taxon>Eukaryota</taxon>
        <taxon>Fungi</taxon>
        <taxon>Dikarya</taxon>
        <taxon>Ascomycota</taxon>
        <taxon>Pezizomycotina</taxon>
        <taxon>Dothideomycetes</taxon>
        <taxon>Dothideomycetidae</taxon>
        <taxon>Mycosphaerellales</taxon>
        <taxon>Mycosphaerellaceae</taxon>
        <taxon>Fulvia</taxon>
    </lineage>
</organism>
<evidence type="ECO:0000313" key="2">
    <source>
        <dbReference type="EMBL" id="AQA29223.1"/>
    </source>
</evidence>
<proteinExistence type="predicted"/>
<dbReference type="EMBL" id="CP090171">
    <property type="protein sequence ID" value="UJO21680.1"/>
    <property type="molecule type" value="Genomic_DNA"/>
</dbReference>
<name>A0A1P8YXJ2_PASFU</name>
<reference evidence="3" key="2">
    <citation type="submission" date="2021-12" db="EMBL/GenBank/DDBJ databases">
        <authorList>
            <person name="Zaccaron A."/>
            <person name="Stergiopoulos I."/>
        </authorList>
    </citation>
    <scope>NUCLEOTIDE SEQUENCE</scope>
    <source>
        <strain evidence="3">Race5_Kim</strain>
    </source>
</reference>
<dbReference type="EMBL" id="KX943052">
    <property type="protein sequence ID" value="AQA29223.1"/>
    <property type="molecule type" value="Genomic_DNA"/>
</dbReference>
<keyword evidence="1" id="KW-0732">Signal</keyword>
<gene>
    <name evidence="2" type="primary">Ecp26</name>
    <name evidence="3" type="ORF">CLAFUR5_14673</name>
</gene>
<dbReference type="Proteomes" id="UP000756132">
    <property type="component" value="Chromosome 9"/>
</dbReference>
<feature type="signal peptide" evidence="1">
    <location>
        <begin position="1"/>
        <end position="19"/>
    </location>
</feature>
<protein>
    <submittedName>
        <fullName evidence="3">Ecp26</fullName>
    </submittedName>
    <submittedName>
        <fullName evidence="2">Extracellular protein 26</fullName>
    </submittedName>
</protein>
<sequence>MQLSIVLLPLLALFAAASADLDKRQGCHDTCATAREGDECYVTCGSHTGGPYKCVFTQGSLQCLQ</sequence>
<keyword evidence="4" id="KW-1185">Reference proteome</keyword>
<reference evidence="2" key="1">
    <citation type="submission" date="2016-10" db="EMBL/GenBank/DDBJ databases">
        <title>Novel effectors identified in the apoplast of Cladosporium fulvum-infected tomato.</title>
        <authorList>
            <person name="Mesarich C.H."/>
            <person name="de Wit P.J.G.M."/>
        </authorList>
    </citation>
    <scope>NUCLEOTIDE SEQUENCE</scope>
    <source>
        <strain evidence="2">0WU</strain>
    </source>
</reference>
<reference evidence="3" key="3">
    <citation type="journal article" date="2022" name="Microb. Genom.">
        <title>A chromosome-scale genome assembly of the tomato pathogen Cladosporium fulvum reveals a compartmentalized genome architecture and the presence of a dispensable chromosome.</title>
        <authorList>
            <person name="Zaccaron A.Z."/>
            <person name="Chen L.H."/>
            <person name="Samaras A."/>
            <person name="Stergiopoulos I."/>
        </authorList>
    </citation>
    <scope>NUCLEOTIDE SEQUENCE</scope>
    <source>
        <strain evidence="3">Race5_Kim</strain>
    </source>
</reference>
<evidence type="ECO:0000256" key="1">
    <source>
        <dbReference type="SAM" id="SignalP"/>
    </source>
</evidence>
<evidence type="ECO:0000313" key="4">
    <source>
        <dbReference type="Proteomes" id="UP000756132"/>
    </source>
</evidence>
<evidence type="ECO:0000313" key="3">
    <source>
        <dbReference type="EMBL" id="UJO21680.1"/>
    </source>
</evidence>
<accession>A0A1P8YXJ2</accession>